<proteinExistence type="predicted"/>
<reference evidence="1" key="1">
    <citation type="submission" date="2020-03" db="EMBL/GenBank/DDBJ databases">
        <title>The deep terrestrial virosphere.</title>
        <authorList>
            <person name="Holmfeldt K."/>
            <person name="Nilsson E."/>
            <person name="Simone D."/>
            <person name="Lopez-Fernandez M."/>
            <person name="Wu X."/>
            <person name="de Brujin I."/>
            <person name="Lundin D."/>
            <person name="Andersson A."/>
            <person name="Bertilsson S."/>
            <person name="Dopson M."/>
        </authorList>
    </citation>
    <scope>NUCLEOTIDE SEQUENCE</scope>
    <source>
        <strain evidence="1">MM171B02540</strain>
    </source>
</reference>
<dbReference type="AlphaFoldDB" id="A0A6M3X5H3"/>
<evidence type="ECO:0000313" key="1">
    <source>
        <dbReference type="EMBL" id="QJH93040.1"/>
    </source>
</evidence>
<protein>
    <submittedName>
        <fullName evidence="1">Uncharacterized protein</fullName>
    </submittedName>
</protein>
<sequence>MSFYQIVDFSENLNKIIETFTKIKHPFELISNQHRILLLQIIDHDYSILESQSIKSLLLNNNDFFRIINGNCYVRDIDFIEKIDDDVKYELLDELLDKNFDGFKSEIEKQKLHIKQVDLFDENKRIIVIYDSGVIFTPRDLNDSLKQSLENLLFLMWR</sequence>
<gene>
    <name evidence="1" type="ORF">MM171B02540_0006</name>
</gene>
<dbReference type="EMBL" id="MT143941">
    <property type="protein sequence ID" value="QJH93040.1"/>
    <property type="molecule type" value="Genomic_DNA"/>
</dbReference>
<name>A0A6M3X5H3_9ZZZZ</name>
<organism evidence="1">
    <name type="scientific">viral metagenome</name>
    <dbReference type="NCBI Taxonomy" id="1070528"/>
    <lineage>
        <taxon>unclassified sequences</taxon>
        <taxon>metagenomes</taxon>
        <taxon>organismal metagenomes</taxon>
    </lineage>
</organism>
<accession>A0A6M3X5H3</accession>